<feature type="domain" description="Peptidoglycan binding-like" evidence="1">
    <location>
        <begin position="335"/>
        <end position="395"/>
    </location>
</feature>
<dbReference type="Gene3D" id="1.10.101.10">
    <property type="entry name" value="PGBD-like superfamily/PGBD"/>
    <property type="match status" value="1"/>
</dbReference>
<sequence>MAITNNVGSLKIQITNNNFFPVEGASVYISPTGMPDSTSEEFVTDENGIVIDEELPAPDVAYSLEPGENQPYSEYNVLVNAPGYNERFISGVQIFSGENGIQNIELTPSDGSDTNPTVLDAHTLWEQYPPKIAEDMIKPVNPSGGIVLSRVVVPETIVVHDGAPADSTARDYYVPYKDYIKNVACNEIYSTWPDAAIRANVLAIQSFTLNRVYTEWYRGKGYDFTITSNTAFDQKWVYNATIFENVSQIVDEMFANYLSKPNVTQPLFTQYCDGRRVSCPGWMTQWGSKSLADDGLTAIQILRYYYGDTIYINTSETISGIPSSYPGYELTIGSSGDKVSQLQRQLARISLNYPAIGTVTVDGVYGQNTADAVRKFQQIFNLPVTGVTDYKTWYKISQIYVGVTKIAENV</sequence>
<evidence type="ECO:0000313" key="3">
    <source>
        <dbReference type="Proteomes" id="UP000660047"/>
    </source>
</evidence>
<accession>A0AAI9NX98</accession>
<dbReference type="SUPFAM" id="SSF47090">
    <property type="entry name" value="PGBD-like"/>
    <property type="match status" value="1"/>
</dbReference>
<dbReference type="Pfam" id="PF01471">
    <property type="entry name" value="PG_binding_1"/>
    <property type="match status" value="1"/>
</dbReference>
<evidence type="ECO:0000313" key="2">
    <source>
        <dbReference type="EMBL" id="GFO92956.1"/>
    </source>
</evidence>
<dbReference type="InterPro" id="IPR002477">
    <property type="entry name" value="Peptidoglycan-bd-like"/>
</dbReference>
<dbReference type="EMBL" id="BLYL01000001">
    <property type="protein sequence ID" value="GFO92956.1"/>
    <property type="molecule type" value="Genomic_DNA"/>
</dbReference>
<dbReference type="Proteomes" id="UP000660047">
    <property type="component" value="Unassembled WGS sequence"/>
</dbReference>
<evidence type="ECO:0000259" key="1">
    <source>
        <dbReference type="Pfam" id="PF01471"/>
    </source>
</evidence>
<protein>
    <submittedName>
        <fullName evidence="2">Spore cortex-lytic protein</fullName>
    </submittedName>
</protein>
<organism evidence="2 3">
    <name type="scientific">Coprococcus eutactus</name>
    <dbReference type="NCBI Taxonomy" id="33043"/>
    <lineage>
        <taxon>Bacteria</taxon>
        <taxon>Bacillati</taxon>
        <taxon>Bacillota</taxon>
        <taxon>Clostridia</taxon>
        <taxon>Lachnospirales</taxon>
        <taxon>Lachnospiraceae</taxon>
        <taxon>Coprococcus</taxon>
    </lineage>
</organism>
<dbReference type="RefSeq" id="WP_055222491.1">
    <property type="nucleotide sequence ID" value="NZ_BLYL01000001.1"/>
</dbReference>
<dbReference type="InterPro" id="IPR036366">
    <property type="entry name" value="PGBDSf"/>
</dbReference>
<dbReference type="InterPro" id="IPR036365">
    <property type="entry name" value="PGBD-like_sf"/>
</dbReference>
<reference evidence="2" key="1">
    <citation type="submission" date="2020-06" db="EMBL/GenBank/DDBJ databases">
        <title>Characterization of fructooligosaccharide metabolism and fructooligosaccharide-degrading enzymes in human commensal butyrate producers.</title>
        <authorList>
            <person name="Tanno H."/>
            <person name="Fujii T."/>
            <person name="Hirano K."/>
            <person name="Maeno S."/>
            <person name="Tonozuka T."/>
            <person name="Sakamoto M."/>
            <person name="Ohkuma M."/>
            <person name="Tochio T."/>
            <person name="Endo A."/>
        </authorList>
    </citation>
    <scope>NUCLEOTIDE SEQUENCE</scope>
    <source>
        <strain evidence="2">JCM 31265</strain>
    </source>
</reference>
<comment type="caution">
    <text evidence="2">The sequence shown here is derived from an EMBL/GenBank/DDBJ whole genome shotgun (WGS) entry which is preliminary data.</text>
</comment>
<proteinExistence type="predicted"/>
<dbReference type="AlphaFoldDB" id="A0AAI9NX98"/>
<gene>
    <name evidence="2" type="ORF">COEU31_00020</name>
</gene>
<name>A0AAI9NX98_9FIRM</name>